<dbReference type="Proteomes" id="UP000244677">
    <property type="component" value="Chromosome"/>
</dbReference>
<sequence>MKIYFRFTSILILVTFCYLASCAQKVNIKKSGQLTTTAKLDSIFTVRKIDSINNYYLIYAKRNNKWFKIVSKKEKNIRNNKIKINTDYRFSLHSIWNEKVMIGGINVSPSQTPYVTCLGFEEKTMICIERDSINDLFSSKNLNGLNYIKNKEKE</sequence>
<name>A0A2S1LTA3_9FLAO</name>
<keyword evidence="1" id="KW-0732">Signal</keyword>
<evidence type="ECO:0000313" key="3">
    <source>
        <dbReference type="Proteomes" id="UP000244677"/>
    </source>
</evidence>
<protein>
    <recommendedName>
        <fullName evidence="4">Lipoprotein</fullName>
    </recommendedName>
</protein>
<feature type="signal peptide" evidence="1">
    <location>
        <begin position="1"/>
        <end position="23"/>
    </location>
</feature>
<gene>
    <name evidence="2" type="ORF">FK004_17925</name>
</gene>
<feature type="chain" id="PRO_5015540544" description="Lipoprotein" evidence="1">
    <location>
        <begin position="24"/>
        <end position="154"/>
    </location>
</feature>
<dbReference type="EMBL" id="CP020919">
    <property type="protein sequence ID" value="AWG26977.1"/>
    <property type="molecule type" value="Genomic_DNA"/>
</dbReference>
<evidence type="ECO:0008006" key="4">
    <source>
        <dbReference type="Google" id="ProtNLM"/>
    </source>
</evidence>
<accession>A0A2S1LTA3</accession>
<dbReference type="OrthoDB" id="1264340at2"/>
<proteinExistence type="predicted"/>
<reference evidence="2 3" key="1">
    <citation type="submission" date="2017-04" db="EMBL/GenBank/DDBJ databases">
        <title>Complete genome sequence of Flavobacterium kingsejong AJ004.</title>
        <authorList>
            <person name="Lee P.C."/>
        </authorList>
    </citation>
    <scope>NUCLEOTIDE SEQUENCE [LARGE SCALE GENOMIC DNA]</scope>
    <source>
        <strain evidence="2 3">AJ004</strain>
    </source>
</reference>
<organism evidence="2 3">
    <name type="scientific">Flavobacterium kingsejongi</name>
    <dbReference type="NCBI Taxonomy" id="1678728"/>
    <lineage>
        <taxon>Bacteria</taxon>
        <taxon>Pseudomonadati</taxon>
        <taxon>Bacteroidota</taxon>
        <taxon>Flavobacteriia</taxon>
        <taxon>Flavobacteriales</taxon>
        <taxon>Flavobacteriaceae</taxon>
        <taxon>Flavobacterium</taxon>
    </lineage>
</organism>
<dbReference type="RefSeq" id="WP_108738473.1">
    <property type="nucleotide sequence ID" value="NZ_CP020919.1"/>
</dbReference>
<dbReference type="AlphaFoldDB" id="A0A2S1LTA3"/>
<dbReference type="KEGG" id="fki:FK004_17925"/>
<evidence type="ECO:0000256" key="1">
    <source>
        <dbReference type="SAM" id="SignalP"/>
    </source>
</evidence>
<keyword evidence="3" id="KW-1185">Reference proteome</keyword>
<evidence type="ECO:0000313" key="2">
    <source>
        <dbReference type="EMBL" id="AWG26977.1"/>
    </source>
</evidence>